<dbReference type="PANTHER" id="PTHR43048:SF3">
    <property type="entry name" value="METHYLMALONYL-COA EPIMERASE, MITOCHONDRIAL"/>
    <property type="match status" value="1"/>
</dbReference>
<keyword evidence="3 14" id="KW-0812">Transmembrane</keyword>
<dbReference type="CDD" id="cd07249">
    <property type="entry name" value="MMCE"/>
    <property type="match status" value="1"/>
</dbReference>
<comment type="caution">
    <text evidence="16">The sequence shown here is derived from an EMBL/GenBank/DDBJ whole genome shotgun (WGS) entry which is preliminary data.</text>
</comment>
<accession>A0AAV6UDZ6</accession>
<dbReference type="InterPro" id="IPR017515">
    <property type="entry name" value="MeMalonyl-CoA_epimerase"/>
</dbReference>
<keyword evidence="5 14" id="KW-1133">Transmembrane helix</keyword>
<keyword evidence="6 14" id="KW-0472">Membrane</keyword>
<reference evidence="16 17" key="1">
    <citation type="journal article" date="2022" name="Nat. Ecol. Evol.">
        <title>A masculinizing supergene underlies an exaggerated male reproductive morph in a spider.</title>
        <authorList>
            <person name="Hendrickx F."/>
            <person name="De Corte Z."/>
            <person name="Sonet G."/>
            <person name="Van Belleghem S.M."/>
            <person name="Kostlbacher S."/>
            <person name="Vangestel C."/>
        </authorList>
    </citation>
    <scope>NUCLEOTIDE SEQUENCE [LARGE SCALE GENOMIC DNA]</scope>
    <source>
        <strain evidence="16">W744_W776</strain>
    </source>
</reference>
<organism evidence="16 17">
    <name type="scientific">Oedothorax gibbosus</name>
    <dbReference type="NCBI Taxonomy" id="931172"/>
    <lineage>
        <taxon>Eukaryota</taxon>
        <taxon>Metazoa</taxon>
        <taxon>Ecdysozoa</taxon>
        <taxon>Arthropoda</taxon>
        <taxon>Chelicerata</taxon>
        <taxon>Arachnida</taxon>
        <taxon>Araneae</taxon>
        <taxon>Araneomorphae</taxon>
        <taxon>Entelegynae</taxon>
        <taxon>Araneoidea</taxon>
        <taxon>Linyphiidae</taxon>
        <taxon>Erigoninae</taxon>
        <taxon>Oedothorax</taxon>
    </lineage>
</organism>
<comment type="catalytic activity">
    <reaction evidence="9">
        <text>(R)-methylmalonyl-CoA = (S)-methylmalonyl-CoA</text>
        <dbReference type="Rhea" id="RHEA:20553"/>
        <dbReference type="ChEBI" id="CHEBI:57326"/>
        <dbReference type="ChEBI" id="CHEBI:57327"/>
        <dbReference type="EC" id="5.1.99.1"/>
    </reaction>
    <physiologicalReaction direction="right-to-left" evidence="9">
        <dbReference type="Rhea" id="RHEA:20555"/>
    </physiologicalReaction>
</comment>
<name>A0AAV6UDZ6_9ARAC</name>
<evidence type="ECO:0000256" key="6">
    <source>
        <dbReference type="ARBA" id="ARBA00023136"/>
    </source>
</evidence>
<dbReference type="Proteomes" id="UP000827092">
    <property type="component" value="Unassembled WGS sequence"/>
</dbReference>
<feature type="domain" description="VOC" evidence="15">
    <location>
        <begin position="94"/>
        <end position="223"/>
    </location>
</feature>
<evidence type="ECO:0000256" key="13">
    <source>
        <dbReference type="ARBA" id="ARBA00081771"/>
    </source>
</evidence>
<sequence>MRPKLADNLHRIAVTSLVGLTAFGALTFGIQVYKFLTVPRSRQITGKEADKPSTAENMAALISNNLRTVFGLVRSVSNSMNFSTANKRSWNILRANHVAIATGDLAKSVKLYQDVLGIKTSESVPLPEHGVTTVFVELPNLKLELLLPLGEKSPIENFLQKSPSGGMHHICLEVDNIENAVADLKEKNVRLLSDKPKIGAHGKPVIFLHPKDCGGILVELEEV</sequence>
<dbReference type="Gene3D" id="3.10.180.10">
    <property type="entry name" value="2,3-Dihydroxybiphenyl 1,2-Dioxygenase, domain 1"/>
    <property type="match status" value="1"/>
</dbReference>
<evidence type="ECO:0000256" key="8">
    <source>
        <dbReference type="ARBA" id="ARBA00023285"/>
    </source>
</evidence>
<dbReference type="GO" id="GO:0004493">
    <property type="term" value="F:methylmalonyl-CoA epimerase activity"/>
    <property type="evidence" value="ECO:0007669"/>
    <property type="project" value="UniProtKB-EC"/>
</dbReference>
<dbReference type="NCBIfam" id="TIGR03081">
    <property type="entry name" value="metmalonyl_epim"/>
    <property type="match status" value="1"/>
</dbReference>
<keyword evidence="8" id="KW-0170">Cobalt</keyword>
<comment type="subcellular location">
    <subcellularLocation>
        <location evidence="1">Membrane</location>
        <topology evidence="1">Single-pass membrane protein</topology>
    </subcellularLocation>
</comment>
<evidence type="ECO:0000256" key="1">
    <source>
        <dbReference type="ARBA" id="ARBA00004167"/>
    </source>
</evidence>
<dbReference type="InterPro" id="IPR029208">
    <property type="entry name" value="COX14"/>
</dbReference>
<dbReference type="Pfam" id="PF13669">
    <property type="entry name" value="Glyoxalase_4"/>
    <property type="match status" value="1"/>
</dbReference>
<dbReference type="EMBL" id="JAFNEN010000486">
    <property type="protein sequence ID" value="KAG8181959.1"/>
    <property type="molecule type" value="Genomic_DNA"/>
</dbReference>
<evidence type="ECO:0000256" key="4">
    <source>
        <dbReference type="ARBA" id="ARBA00022723"/>
    </source>
</evidence>
<evidence type="ECO:0000256" key="2">
    <source>
        <dbReference type="ARBA" id="ARBA00009308"/>
    </source>
</evidence>
<keyword evidence="4" id="KW-0479">Metal-binding</keyword>
<dbReference type="FunFam" id="3.10.180.10:FF:000003">
    <property type="entry name" value="Methylmalonyl-CoA epimerase, mitochondrial"/>
    <property type="match status" value="1"/>
</dbReference>
<dbReference type="PROSITE" id="PS51819">
    <property type="entry name" value="VOC"/>
    <property type="match status" value="1"/>
</dbReference>
<proteinExistence type="inferred from homology"/>
<dbReference type="InterPro" id="IPR051785">
    <property type="entry name" value="MMCE/EMCE_epimerase"/>
</dbReference>
<feature type="transmembrane region" description="Helical" evidence="14">
    <location>
        <begin position="12"/>
        <end position="33"/>
    </location>
</feature>
<protein>
    <recommendedName>
        <fullName evidence="12">Methylmalonyl-CoA epimerase, mitochondrial</fullName>
        <ecNumber evidence="11">5.1.99.1</ecNumber>
    </recommendedName>
    <alternativeName>
        <fullName evidence="13">DL-methylmalonyl-CoA racemase</fullName>
    </alternativeName>
</protein>
<gene>
    <name evidence="16" type="ORF">JTE90_026899</name>
</gene>
<evidence type="ECO:0000256" key="3">
    <source>
        <dbReference type="ARBA" id="ARBA00022692"/>
    </source>
</evidence>
<evidence type="ECO:0000256" key="11">
    <source>
        <dbReference type="ARBA" id="ARBA00066411"/>
    </source>
</evidence>
<keyword evidence="7" id="KW-0413">Isomerase</keyword>
<dbReference type="GO" id="GO:0016020">
    <property type="term" value="C:membrane"/>
    <property type="evidence" value="ECO:0007669"/>
    <property type="project" value="UniProtKB-SubCell"/>
</dbReference>
<evidence type="ECO:0000256" key="10">
    <source>
        <dbReference type="ARBA" id="ARBA00053742"/>
    </source>
</evidence>
<evidence type="ECO:0000313" key="17">
    <source>
        <dbReference type="Proteomes" id="UP000827092"/>
    </source>
</evidence>
<comment type="similarity">
    <text evidence="2">Belongs to the methylmalonyl-CoA epimerase family.</text>
</comment>
<evidence type="ECO:0000313" key="16">
    <source>
        <dbReference type="EMBL" id="KAG8181959.1"/>
    </source>
</evidence>
<evidence type="ECO:0000256" key="12">
    <source>
        <dbReference type="ARBA" id="ARBA00071337"/>
    </source>
</evidence>
<dbReference type="GO" id="GO:0005739">
    <property type="term" value="C:mitochondrion"/>
    <property type="evidence" value="ECO:0007669"/>
    <property type="project" value="TreeGrafter"/>
</dbReference>
<dbReference type="GO" id="GO:0046491">
    <property type="term" value="P:L-methylmalonyl-CoA metabolic process"/>
    <property type="evidence" value="ECO:0007669"/>
    <property type="project" value="TreeGrafter"/>
</dbReference>
<dbReference type="GO" id="GO:0046872">
    <property type="term" value="F:metal ion binding"/>
    <property type="evidence" value="ECO:0007669"/>
    <property type="project" value="UniProtKB-KW"/>
</dbReference>
<dbReference type="PANTHER" id="PTHR43048">
    <property type="entry name" value="METHYLMALONYL-COA EPIMERASE"/>
    <property type="match status" value="1"/>
</dbReference>
<evidence type="ECO:0000256" key="14">
    <source>
        <dbReference type="SAM" id="Phobius"/>
    </source>
</evidence>
<dbReference type="InterPro" id="IPR037523">
    <property type="entry name" value="VOC_core"/>
</dbReference>
<evidence type="ECO:0000256" key="9">
    <source>
        <dbReference type="ARBA" id="ARBA00050406"/>
    </source>
</evidence>
<dbReference type="SUPFAM" id="SSF54593">
    <property type="entry name" value="Glyoxalase/Bleomycin resistance protein/Dihydroxybiphenyl dioxygenase"/>
    <property type="match status" value="1"/>
</dbReference>
<dbReference type="InterPro" id="IPR029068">
    <property type="entry name" value="Glyas_Bleomycin-R_OHBP_Dase"/>
</dbReference>
<keyword evidence="17" id="KW-1185">Reference proteome</keyword>
<dbReference type="Pfam" id="PF14880">
    <property type="entry name" value="COX14"/>
    <property type="match status" value="1"/>
</dbReference>
<evidence type="ECO:0000259" key="15">
    <source>
        <dbReference type="PROSITE" id="PS51819"/>
    </source>
</evidence>
<evidence type="ECO:0000256" key="5">
    <source>
        <dbReference type="ARBA" id="ARBA00022989"/>
    </source>
</evidence>
<dbReference type="EC" id="5.1.99.1" evidence="11"/>
<comment type="function">
    <text evidence="10">Methylmalonyl-CoA epimerase involved in propionyl-CoA metabolism.</text>
</comment>
<evidence type="ECO:0000256" key="7">
    <source>
        <dbReference type="ARBA" id="ARBA00023235"/>
    </source>
</evidence>
<dbReference type="AlphaFoldDB" id="A0AAV6UDZ6"/>